<keyword evidence="3" id="KW-1185">Reference proteome</keyword>
<evidence type="ECO:0000256" key="1">
    <source>
        <dbReference type="SAM" id="SignalP"/>
    </source>
</evidence>
<feature type="signal peptide" evidence="1">
    <location>
        <begin position="1"/>
        <end position="18"/>
    </location>
</feature>
<sequence length="118" mass="13135">MKLFPCIILVAAVASVLASDRIGFPGKNPMFYELSELARGQVKEARETFIRGLEESRRLVMKLGELRTYCPASEGSDLQDIIDESGIIRDFTSFLVMTVKSNIKSTSERVNSTLCRGN</sequence>
<gene>
    <name evidence="2" type="ORF">AAG570_004338</name>
</gene>
<dbReference type="EMBL" id="JBFDAA010000016">
    <property type="protein sequence ID" value="KAL1117010.1"/>
    <property type="molecule type" value="Genomic_DNA"/>
</dbReference>
<keyword evidence="1" id="KW-0732">Signal</keyword>
<evidence type="ECO:0000313" key="2">
    <source>
        <dbReference type="EMBL" id="KAL1117010.1"/>
    </source>
</evidence>
<organism evidence="2 3">
    <name type="scientific">Ranatra chinensis</name>
    <dbReference type="NCBI Taxonomy" id="642074"/>
    <lineage>
        <taxon>Eukaryota</taxon>
        <taxon>Metazoa</taxon>
        <taxon>Ecdysozoa</taxon>
        <taxon>Arthropoda</taxon>
        <taxon>Hexapoda</taxon>
        <taxon>Insecta</taxon>
        <taxon>Pterygota</taxon>
        <taxon>Neoptera</taxon>
        <taxon>Paraneoptera</taxon>
        <taxon>Hemiptera</taxon>
        <taxon>Heteroptera</taxon>
        <taxon>Panheteroptera</taxon>
        <taxon>Nepomorpha</taxon>
        <taxon>Nepidae</taxon>
        <taxon>Ranatrinae</taxon>
        <taxon>Ranatra</taxon>
    </lineage>
</organism>
<dbReference type="Proteomes" id="UP001558652">
    <property type="component" value="Unassembled WGS sequence"/>
</dbReference>
<protein>
    <submittedName>
        <fullName evidence="2">Uncharacterized protein</fullName>
    </submittedName>
</protein>
<proteinExistence type="predicted"/>
<feature type="chain" id="PRO_5044815018" evidence="1">
    <location>
        <begin position="19"/>
        <end position="118"/>
    </location>
</feature>
<reference evidence="2 3" key="1">
    <citation type="submission" date="2024-07" db="EMBL/GenBank/DDBJ databases">
        <title>Chromosome-level genome assembly of the water stick insect Ranatra chinensis (Heteroptera: Nepidae).</title>
        <authorList>
            <person name="Liu X."/>
        </authorList>
    </citation>
    <scope>NUCLEOTIDE SEQUENCE [LARGE SCALE GENOMIC DNA]</scope>
    <source>
        <strain evidence="2">Cailab_2021Rc</strain>
        <tissue evidence="2">Muscle</tissue>
    </source>
</reference>
<name>A0ABD0Y2Y4_9HEMI</name>
<evidence type="ECO:0000313" key="3">
    <source>
        <dbReference type="Proteomes" id="UP001558652"/>
    </source>
</evidence>
<dbReference type="AlphaFoldDB" id="A0ABD0Y2Y4"/>
<accession>A0ABD0Y2Y4</accession>
<comment type="caution">
    <text evidence="2">The sequence shown here is derived from an EMBL/GenBank/DDBJ whole genome shotgun (WGS) entry which is preliminary data.</text>
</comment>